<protein>
    <submittedName>
        <fullName evidence="3">Uncharacterized protein</fullName>
    </submittedName>
</protein>
<keyword evidence="4" id="KW-0614">Plasmid</keyword>
<dbReference type="EMBL" id="OFSN01000057">
    <property type="protein sequence ID" value="SOY78033.1"/>
    <property type="molecule type" value="Genomic_DNA"/>
</dbReference>
<reference evidence="5 6" key="1">
    <citation type="submission" date="2018-01" db="EMBL/GenBank/DDBJ databases">
        <authorList>
            <person name="Clerissi C."/>
        </authorList>
    </citation>
    <scope>NUCLEOTIDE SEQUENCE [LARGE SCALE GENOMIC DNA]</scope>
    <source>
        <strain evidence="2">Cupriavidus taiwanensis LMG 19430</strain>
        <strain evidence="1">Cupriavidus taiwanensis STM 3521</strain>
        <strain evidence="3">Cupriavidus taiwanensis STM 6021</strain>
        <strain evidence="4">Cupriavidus taiwanensis SWF 66322</strain>
        <plasmid evidence="6">cbm2594_p</plasmid>
        <plasmid evidence="4">CBM2636p</plasmid>
        <plasmid evidence="5">cbm2636p</plasmid>
    </source>
</reference>
<geneLocation type="plasmid" evidence="4">
    <name>CBM2636p</name>
</geneLocation>
<dbReference type="EMBL" id="LT984815">
    <property type="protein sequence ID" value="SPD69672.1"/>
    <property type="molecule type" value="Genomic_DNA"/>
</dbReference>
<dbReference type="Proteomes" id="UP000256297">
    <property type="component" value="Plasmid CBM2589_p"/>
</dbReference>
<evidence type="ECO:0000313" key="1">
    <source>
        <dbReference type="EMBL" id="SOY76786.1"/>
    </source>
</evidence>
<evidence type="ECO:0000313" key="4">
    <source>
        <dbReference type="EMBL" id="SPD69672.1"/>
    </source>
</evidence>
<evidence type="ECO:0000313" key="5">
    <source>
        <dbReference type="Proteomes" id="UP000254259"/>
    </source>
</evidence>
<dbReference type="Proteomes" id="UP000254259">
    <property type="component" value="Plasmid CBM2636p"/>
</dbReference>
<dbReference type="AlphaFoldDB" id="A0A375DAZ2"/>
<dbReference type="EMBL" id="OFSP01000068">
    <property type="protein sequence ID" value="SOY76786.1"/>
    <property type="molecule type" value="Genomic_DNA"/>
</dbReference>
<dbReference type="EMBL" id="OGUU01000034">
    <property type="protein sequence ID" value="SPC25293.1"/>
    <property type="molecule type" value="Genomic_DNA"/>
</dbReference>
<organism evidence="3 6">
    <name type="scientific">Cupriavidus taiwanensis</name>
    <dbReference type="NCBI Taxonomy" id="164546"/>
    <lineage>
        <taxon>Bacteria</taxon>
        <taxon>Pseudomonadati</taxon>
        <taxon>Pseudomonadota</taxon>
        <taxon>Betaproteobacteria</taxon>
        <taxon>Burkholderiales</taxon>
        <taxon>Burkholderiaceae</taxon>
        <taxon>Cupriavidus</taxon>
    </lineage>
</organism>
<geneLocation type="plasmid" evidence="5">
    <name>cbm2636p</name>
</geneLocation>
<dbReference type="Proteomes" id="UP000257016">
    <property type="component" value="Unassembled WGS sequence"/>
</dbReference>
<gene>
    <name evidence="2" type="ORF">CBM2586_P360016</name>
    <name evidence="1" type="ORF">CBM2589_P350018</name>
    <name evidence="3" type="ORF">CBM2594_P280014</name>
    <name evidence="4" type="ORF">CBM2636_P20359</name>
</gene>
<evidence type="ECO:0000313" key="6">
    <source>
        <dbReference type="Proteomes" id="UP000257139"/>
    </source>
</evidence>
<geneLocation type="plasmid" evidence="6">
    <name>cbm2594_p</name>
</geneLocation>
<name>A0A375DAZ2_9BURK</name>
<sequence length="44" mass="4941">MGMLPDDCDVDAVQQPMQLIDGERDDIGRVRPHEAILGFQSLEE</sequence>
<evidence type="ECO:0000313" key="3">
    <source>
        <dbReference type="EMBL" id="SPC25293.1"/>
    </source>
</evidence>
<proteinExistence type="predicted"/>
<evidence type="ECO:0000313" key="2">
    <source>
        <dbReference type="EMBL" id="SOY78033.1"/>
    </source>
</evidence>
<accession>A0A375DAZ2</accession>
<dbReference type="Proteomes" id="UP000257139">
    <property type="component" value="Plasmid CBM2594_p"/>
</dbReference>